<dbReference type="Proteomes" id="UP000026960">
    <property type="component" value="Chromosome 12"/>
</dbReference>
<dbReference type="HOGENOM" id="CLU_1638079_0_0_1"/>
<name>A0A0D3HTZ0_9ORYZ</name>
<reference evidence="1" key="1">
    <citation type="journal article" date="2009" name="Rice">
        <title>De Novo Next Generation Sequencing of Plant Genomes.</title>
        <authorList>
            <person name="Rounsley S."/>
            <person name="Marri P.R."/>
            <person name="Yu Y."/>
            <person name="He R."/>
            <person name="Sisneros N."/>
            <person name="Goicoechea J.L."/>
            <person name="Lee S.J."/>
            <person name="Angelova A."/>
            <person name="Kudrna D."/>
            <person name="Luo M."/>
            <person name="Affourtit J."/>
            <person name="Desany B."/>
            <person name="Knight J."/>
            <person name="Niazi F."/>
            <person name="Egholm M."/>
            <person name="Wing R.A."/>
        </authorList>
    </citation>
    <scope>NUCLEOTIDE SEQUENCE [LARGE SCALE GENOMIC DNA]</scope>
    <source>
        <strain evidence="1">cv. IRGC 105608</strain>
    </source>
</reference>
<proteinExistence type="predicted"/>
<dbReference type="EnsemblPlants" id="OBART12G10440.1">
    <property type="protein sequence ID" value="OBART12G10440.1"/>
    <property type="gene ID" value="OBART12G10440"/>
</dbReference>
<dbReference type="PaxDb" id="65489-OBART12G10440.1"/>
<reference evidence="1" key="2">
    <citation type="submission" date="2015-03" db="UniProtKB">
        <authorList>
            <consortium name="EnsemblPlants"/>
        </authorList>
    </citation>
    <scope>IDENTIFICATION</scope>
</reference>
<evidence type="ECO:0000313" key="1">
    <source>
        <dbReference type="EnsemblPlants" id="OBART12G10440.1"/>
    </source>
</evidence>
<accession>A0A0D3HTZ0</accession>
<organism evidence="1">
    <name type="scientific">Oryza barthii</name>
    <dbReference type="NCBI Taxonomy" id="65489"/>
    <lineage>
        <taxon>Eukaryota</taxon>
        <taxon>Viridiplantae</taxon>
        <taxon>Streptophyta</taxon>
        <taxon>Embryophyta</taxon>
        <taxon>Tracheophyta</taxon>
        <taxon>Spermatophyta</taxon>
        <taxon>Magnoliopsida</taxon>
        <taxon>Liliopsida</taxon>
        <taxon>Poales</taxon>
        <taxon>Poaceae</taxon>
        <taxon>BOP clade</taxon>
        <taxon>Oryzoideae</taxon>
        <taxon>Oryzeae</taxon>
        <taxon>Oryzinae</taxon>
        <taxon>Oryza</taxon>
    </lineage>
</organism>
<dbReference type="Gramene" id="OBART12G10440.1">
    <property type="protein sequence ID" value="OBART12G10440.1"/>
    <property type="gene ID" value="OBART12G10440"/>
</dbReference>
<keyword evidence="2" id="KW-1185">Reference proteome</keyword>
<sequence>MITGDSNPDKEVESIAHRPGCVLILAVSSGVEEHTTQGVLISPLVVGTHTNRSGPGTGSKCPPMGQSGHDLDLEQGLGWCSSDMAAFGGLPYLLSSCVVFTDSSNPGWGWGLTVARARATLSPSWRWGRGQVRKSSVREEGILAQPIPHQPCYYPYSTPTTL</sequence>
<protein>
    <submittedName>
        <fullName evidence="1">Uncharacterized protein</fullName>
    </submittedName>
</protein>
<evidence type="ECO:0000313" key="2">
    <source>
        <dbReference type="Proteomes" id="UP000026960"/>
    </source>
</evidence>
<dbReference type="AlphaFoldDB" id="A0A0D3HTZ0"/>